<dbReference type="PROSITE" id="PS51140">
    <property type="entry name" value="CUE"/>
    <property type="match status" value="1"/>
</dbReference>
<comment type="similarity">
    <text evidence="8">Belongs to the CUE1 family.</text>
</comment>
<feature type="transmembrane region" description="Helical" evidence="11">
    <location>
        <begin position="6"/>
        <end position="25"/>
    </location>
</feature>
<dbReference type="FunFam" id="1.10.8.10:FF:000050">
    <property type="entry name" value="Related to AMFR protein"/>
    <property type="match status" value="1"/>
</dbReference>
<evidence type="ECO:0000256" key="4">
    <source>
        <dbReference type="ARBA" id="ARBA00022824"/>
    </source>
</evidence>
<comment type="caution">
    <text evidence="13">The sequence shown here is derived from an EMBL/GenBank/DDBJ whole genome shotgun (WGS) entry which is preliminary data.</text>
</comment>
<evidence type="ECO:0000256" key="6">
    <source>
        <dbReference type="ARBA" id="ARBA00023136"/>
    </source>
</evidence>
<dbReference type="SMART" id="SM00546">
    <property type="entry name" value="CUE"/>
    <property type="match status" value="1"/>
</dbReference>
<dbReference type="Proteomes" id="UP000664169">
    <property type="component" value="Unassembled WGS sequence"/>
</dbReference>
<reference evidence="13" key="1">
    <citation type="submission" date="2021-03" db="EMBL/GenBank/DDBJ databases">
        <authorList>
            <person name="Tagirdzhanova G."/>
        </authorList>
    </citation>
    <scope>NUCLEOTIDE SEQUENCE</scope>
</reference>
<keyword evidence="6 11" id="KW-0472">Membrane</keyword>
<feature type="compositionally biased region" description="Pro residues" evidence="10">
    <location>
        <begin position="90"/>
        <end position="101"/>
    </location>
</feature>
<gene>
    <name evidence="13" type="ORF">GOMPHAMPRED_006166</name>
</gene>
<protein>
    <recommendedName>
        <fullName evidence="9">Coupling of ubiquitin conjugation to ER degradation protein 1</fullName>
    </recommendedName>
</protein>
<sequence length="194" mass="21233">MSETVSLPSILIAVAIIYFGVRYFFLAPAAPSGRRSNVFPGARHIDIEKVNQISQMFPQVDRRAIAWELSRNGSSVPATTERILSGRPLDTPPPSFHPPNLTPVSSSSSVRGPSTATLPKGQDLISRYNLTSKLKTIEDEAVPEGATISKGWAATKSERAALFTKRREEMILNARKRMEDAARREAKGKGKASE</sequence>
<evidence type="ECO:0000256" key="8">
    <source>
        <dbReference type="ARBA" id="ARBA00061383"/>
    </source>
</evidence>
<evidence type="ECO:0000313" key="14">
    <source>
        <dbReference type="Proteomes" id="UP000664169"/>
    </source>
</evidence>
<dbReference type="Gene3D" id="1.10.8.10">
    <property type="entry name" value="DNA helicase RuvA subunit, C-terminal domain"/>
    <property type="match status" value="1"/>
</dbReference>
<dbReference type="GO" id="GO:0043130">
    <property type="term" value="F:ubiquitin binding"/>
    <property type="evidence" value="ECO:0007669"/>
    <property type="project" value="InterPro"/>
</dbReference>
<keyword evidence="3" id="KW-0833">Ubl conjugation pathway</keyword>
<evidence type="ECO:0000256" key="1">
    <source>
        <dbReference type="ARBA" id="ARBA00004586"/>
    </source>
</evidence>
<evidence type="ECO:0000256" key="9">
    <source>
        <dbReference type="ARBA" id="ARBA00072899"/>
    </source>
</evidence>
<evidence type="ECO:0000256" key="7">
    <source>
        <dbReference type="ARBA" id="ARBA00037847"/>
    </source>
</evidence>
<evidence type="ECO:0000256" key="10">
    <source>
        <dbReference type="SAM" id="MobiDB-lite"/>
    </source>
</evidence>
<evidence type="ECO:0000313" key="13">
    <source>
        <dbReference type="EMBL" id="CAF9908451.1"/>
    </source>
</evidence>
<dbReference type="EMBL" id="CAJPDQ010000004">
    <property type="protein sequence ID" value="CAF9908451.1"/>
    <property type="molecule type" value="Genomic_DNA"/>
</dbReference>
<evidence type="ECO:0000256" key="11">
    <source>
        <dbReference type="SAM" id="Phobius"/>
    </source>
</evidence>
<dbReference type="InterPro" id="IPR003892">
    <property type="entry name" value="CUE"/>
</dbReference>
<feature type="region of interest" description="Disordered" evidence="10">
    <location>
        <begin position="84"/>
        <end position="121"/>
    </location>
</feature>
<evidence type="ECO:0000256" key="3">
    <source>
        <dbReference type="ARBA" id="ARBA00022786"/>
    </source>
</evidence>
<keyword evidence="14" id="KW-1185">Reference proteome</keyword>
<feature type="domain" description="CUE" evidence="12">
    <location>
        <begin position="45"/>
        <end position="88"/>
    </location>
</feature>
<evidence type="ECO:0000256" key="2">
    <source>
        <dbReference type="ARBA" id="ARBA00022692"/>
    </source>
</evidence>
<dbReference type="AlphaFoldDB" id="A0A8H3ET57"/>
<proteinExistence type="inferred from homology"/>
<name>A0A8H3ET57_9LECA</name>
<organism evidence="13 14">
    <name type="scientific">Gomphillus americanus</name>
    <dbReference type="NCBI Taxonomy" id="1940652"/>
    <lineage>
        <taxon>Eukaryota</taxon>
        <taxon>Fungi</taxon>
        <taxon>Dikarya</taxon>
        <taxon>Ascomycota</taxon>
        <taxon>Pezizomycotina</taxon>
        <taxon>Lecanoromycetes</taxon>
        <taxon>OSLEUM clade</taxon>
        <taxon>Ostropomycetidae</taxon>
        <taxon>Ostropales</taxon>
        <taxon>Graphidaceae</taxon>
        <taxon>Gomphilloideae</taxon>
        <taxon>Gomphillus</taxon>
    </lineage>
</organism>
<evidence type="ECO:0000256" key="5">
    <source>
        <dbReference type="ARBA" id="ARBA00022989"/>
    </source>
</evidence>
<keyword evidence="4" id="KW-0256">Endoplasmic reticulum</keyword>
<accession>A0A8H3ET57</accession>
<keyword evidence="5 11" id="KW-1133">Transmembrane helix</keyword>
<comment type="subcellular location">
    <subcellularLocation>
        <location evidence="7">Endomembrane system</location>
        <topology evidence="7">Single-pass membrane protein</topology>
    </subcellularLocation>
    <subcellularLocation>
        <location evidence="1">Endoplasmic reticulum membrane</location>
    </subcellularLocation>
</comment>
<evidence type="ECO:0000259" key="12">
    <source>
        <dbReference type="PROSITE" id="PS51140"/>
    </source>
</evidence>
<dbReference type="OrthoDB" id="3824970at2759"/>
<keyword evidence="2 11" id="KW-0812">Transmembrane</keyword>
<dbReference type="GO" id="GO:0005789">
    <property type="term" value="C:endoplasmic reticulum membrane"/>
    <property type="evidence" value="ECO:0007669"/>
    <property type="project" value="UniProtKB-SubCell"/>
</dbReference>
<dbReference type="CDD" id="cd14424">
    <property type="entry name" value="CUE_Cue1p_like"/>
    <property type="match status" value="1"/>
</dbReference>
<dbReference type="Pfam" id="PF02845">
    <property type="entry name" value="CUE"/>
    <property type="match status" value="1"/>
</dbReference>